<proteinExistence type="predicted"/>
<comment type="caution">
    <text evidence="2">The sequence shown here is derived from an EMBL/GenBank/DDBJ whole genome shotgun (WGS) entry which is preliminary data.</text>
</comment>
<evidence type="ECO:0000313" key="2">
    <source>
        <dbReference type="EMBL" id="CAI0550506.1"/>
    </source>
</evidence>
<accession>A0AAV0R019</accession>
<evidence type="ECO:0000256" key="1">
    <source>
        <dbReference type="SAM" id="Phobius"/>
    </source>
</evidence>
<sequence>LGFGACFYWTWGWLRHYCGTSCRRYRETTKAEGKIRGTLLINRIFKNGRSKHRITMRISVVVTLGCLSFLLTPLPISVLLVYQNNICQTTNSYLFTGFSMLCSV</sequence>
<dbReference type="AlphaFoldDB" id="A0AAV0R019"/>
<keyword evidence="1" id="KW-0812">Transmembrane</keyword>
<feature type="transmembrane region" description="Helical" evidence="1">
    <location>
        <begin position="58"/>
        <end position="82"/>
    </location>
</feature>
<evidence type="ECO:0000313" key="3">
    <source>
        <dbReference type="Proteomes" id="UP001154282"/>
    </source>
</evidence>
<protein>
    <submittedName>
        <fullName evidence="2">Uncharacterized protein</fullName>
    </submittedName>
</protein>
<keyword evidence="3" id="KW-1185">Reference proteome</keyword>
<dbReference type="Proteomes" id="UP001154282">
    <property type="component" value="Unassembled WGS sequence"/>
</dbReference>
<organism evidence="2 3">
    <name type="scientific">Linum tenue</name>
    <dbReference type="NCBI Taxonomy" id="586396"/>
    <lineage>
        <taxon>Eukaryota</taxon>
        <taxon>Viridiplantae</taxon>
        <taxon>Streptophyta</taxon>
        <taxon>Embryophyta</taxon>
        <taxon>Tracheophyta</taxon>
        <taxon>Spermatophyta</taxon>
        <taxon>Magnoliopsida</taxon>
        <taxon>eudicotyledons</taxon>
        <taxon>Gunneridae</taxon>
        <taxon>Pentapetalae</taxon>
        <taxon>rosids</taxon>
        <taxon>fabids</taxon>
        <taxon>Malpighiales</taxon>
        <taxon>Linaceae</taxon>
        <taxon>Linum</taxon>
    </lineage>
</organism>
<dbReference type="EMBL" id="CAMGYJ010000010">
    <property type="protein sequence ID" value="CAI0550506.1"/>
    <property type="molecule type" value="Genomic_DNA"/>
</dbReference>
<gene>
    <name evidence="2" type="ORF">LITE_LOCUS45569</name>
</gene>
<feature type="non-terminal residue" evidence="2">
    <location>
        <position position="1"/>
    </location>
</feature>
<reference evidence="2" key="1">
    <citation type="submission" date="2022-08" db="EMBL/GenBank/DDBJ databases">
        <authorList>
            <person name="Gutierrez-Valencia J."/>
        </authorList>
    </citation>
    <scope>NUCLEOTIDE SEQUENCE</scope>
</reference>
<keyword evidence="1" id="KW-1133">Transmembrane helix</keyword>
<name>A0AAV0R019_9ROSI</name>
<keyword evidence="1" id="KW-0472">Membrane</keyword>